<evidence type="ECO:0000313" key="4">
    <source>
        <dbReference type="Proteomes" id="UP000001745"/>
    </source>
</evidence>
<dbReference type="InParanoid" id="B8M971"/>
<keyword evidence="1" id="KW-0472">Membrane</keyword>
<gene>
    <name evidence="3" type="ORF">TSTA_112020</name>
</gene>
<protein>
    <recommendedName>
        <fullName evidence="2">Acyltransferase 3 domain-containing protein</fullName>
    </recommendedName>
</protein>
<dbReference type="HOGENOM" id="CLU_005679_13_5_1"/>
<dbReference type="PhylomeDB" id="B8M971"/>
<dbReference type="PANTHER" id="PTHR23028:SF134">
    <property type="entry name" value="PUTATIVE (AFU_ORTHOLOGUE AFUA_4G08520)-RELATED"/>
    <property type="match status" value="1"/>
</dbReference>
<reference evidence="4" key="1">
    <citation type="journal article" date="2015" name="Genome Announc.">
        <title>Genome sequence of the AIDS-associated pathogen Penicillium marneffei (ATCC18224) and its near taxonomic relative Talaromyces stipitatus (ATCC10500).</title>
        <authorList>
            <person name="Nierman W.C."/>
            <person name="Fedorova-Abrams N.D."/>
            <person name="Andrianopoulos A."/>
        </authorList>
    </citation>
    <scope>NUCLEOTIDE SEQUENCE [LARGE SCALE GENOMIC DNA]</scope>
    <source>
        <strain evidence="4">ATCC 10500 / CBS 375.48 / QM 6759 / NRRL 1006</strain>
    </source>
</reference>
<dbReference type="STRING" id="441959.B8M971"/>
<evidence type="ECO:0000259" key="2">
    <source>
        <dbReference type="Pfam" id="PF01757"/>
    </source>
</evidence>
<evidence type="ECO:0000313" key="3">
    <source>
        <dbReference type="EMBL" id="EED17366.1"/>
    </source>
</evidence>
<feature type="transmembrane region" description="Helical" evidence="1">
    <location>
        <begin position="99"/>
        <end position="120"/>
    </location>
</feature>
<feature type="transmembrane region" description="Helical" evidence="1">
    <location>
        <begin position="52"/>
        <end position="78"/>
    </location>
</feature>
<dbReference type="InterPro" id="IPR050879">
    <property type="entry name" value="Acyltransferase_3"/>
</dbReference>
<keyword evidence="4" id="KW-1185">Reference proteome</keyword>
<dbReference type="PANTHER" id="PTHR23028">
    <property type="entry name" value="ACETYLTRANSFERASE"/>
    <property type="match status" value="1"/>
</dbReference>
<dbReference type="eggNOG" id="ENOG502SJHQ">
    <property type="taxonomic scope" value="Eukaryota"/>
</dbReference>
<keyword evidence="1" id="KW-1133">Transmembrane helix</keyword>
<name>B8M971_TALSN</name>
<accession>B8M971</accession>
<feature type="domain" description="Acyltransferase 3" evidence="2">
    <location>
        <begin position="5"/>
        <end position="409"/>
    </location>
</feature>
<dbReference type="VEuPathDB" id="FungiDB:TSTA_112020"/>
<feature type="transmembrane region" description="Helical" evidence="1">
    <location>
        <begin position="208"/>
        <end position="236"/>
    </location>
</feature>
<proteinExistence type="predicted"/>
<organism evidence="3 4">
    <name type="scientific">Talaromyces stipitatus (strain ATCC 10500 / CBS 375.48 / QM 6759 / NRRL 1006)</name>
    <name type="common">Penicillium stipitatum</name>
    <dbReference type="NCBI Taxonomy" id="441959"/>
    <lineage>
        <taxon>Eukaryota</taxon>
        <taxon>Fungi</taxon>
        <taxon>Dikarya</taxon>
        <taxon>Ascomycota</taxon>
        <taxon>Pezizomycotina</taxon>
        <taxon>Eurotiomycetes</taxon>
        <taxon>Eurotiomycetidae</taxon>
        <taxon>Eurotiales</taxon>
        <taxon>Trichocomaceae</taxon>
        <taxon>Talaromyces</taxon>
        <taxon>Talaromyces sect. Talaromyces</taxon>
    </lineage>
</organism>
<dbReference type="GeneID" id="8098857"/>
<evidence type="ECO:0000256" key="1">
    <source>
        <dbReference type="SAM" id="Phobius"/>
    </source>
</evidence>
<dbReference type="InterPro" id="IPR002656">
    <property type="entry name" value="Acyl_transf_3_dom"/>
</dbReference>
<dbReference type="OMA" id="INSSPRW"/>
<dbReference type="Proteomes" id="UP000001745">
    <property type="component" value="Unassembled WGS sequence"/>
</dbReference>
<dbReference type="AlphaFoldDB" id="B8M971"/>
<sequence>MDRTKYLDSLRGIAAVIVAFDRVFLNDLNLAFRSYWTEPASKNRVWLQLPPFRIVFAAHAMVTLFFVISGYVISINLLRVRQCQQQDFINQVASSATRRVFRLFLPVLVIASLSQILFWANLYTFTSVEIKQFIAENKIRPWSAPGDHLAYLFRYMTDIINPFGALQPKDANHGLNEQFWTMPAEFRGSCLVYFLVVVMSPWRAQTRLIVLGGLAVYFLWSGMWDVATFIAGLWLAELKINEEAENGYTYSHHYPDLEDDSDVSTTSSLSSILSSWSGAFSSDSKMTRQLLTPVSITNLILFALGIHLMCLPSGSTEVNDGHLTTGYRTLLLLQPSTWKNWDVVHYSWKSVGSVLVIYAINSSPRWLFRRPLETSRTLRYLGRISFPMYLIQQIVYSLWRESVKNWIWKDLTGYEYPGGQLAGREPFARFVMWMGTTMILGPVLVYLSEEAGREVERWLM</sequence>
<dbReference type="OrthoDB" id="5819582at2759"/>
<dbReference type="EMBL" id="EQ962655">
    <property type="protein sequence ID" value="EED17366.1"/>
    <property type="molecule type" value="Genomic_DNA"/>
</dbReference>
<keyword evidence="1" id="KW-0812">Transmembrane</keyword>
<dbReference type="GO" id="GO:0016747">
    <property type="term" value="F:acyltransferase activity, transferring groups other than amino-acyl groups"/>
    <property type="evidence" value="ECO:0007669"/>
    <property type="project" value="InterPro"/>
</dbReference>
<dbReference type="Pfam" id="PF01757">
    <property type="entry name" value="Acyl_transf_3"/>
    <property type="match status" value="1"/>
</dbReference>
<dbReference type="RefSeq" id="XP_002481358.1">
    <property type="nucleotide sequence ID" value="XM_002481313.1"/>
</dbReference>